<organism evidence="1 2">
    <name type="scientific">Micromonospora parva</name>
    <dbReference type="NCBI Taxonomy" id="1464048"/>
    <lineage>
        <taxon>Bacteria</taxon>
        <taxon>Bacillati</taxon>
        <taxon>Actinomycetota</taxon>
        <taxon>Actinomycetes</taxon>
        <taxon>Micromonosporales</taxon>
        <taxon>Micromonosporaceae</taxon>
        <taxon>Micromonospora</taxon>
    </lineage>
</organism>
<name>A0ABW6W1P6_9ACTN</name>
<evidence type="ECO:0000313" key="1">
    <source>
        <dbReference type="EMBL" id="MFF5203478.1"/>
    </source>
</evidence>
<comment type="caution">
    <text evidence="1">The sequence shown here is derived from an EMBL/GenBank/DDBJ whole genome shotgun (WGS) entry which is preliminary data.</text>
</comment>
<accession>A0ABW6W1P6</accession>
<dbReference type="Proteomes" id="UP001602287">
    <property type="component" value="Unassembled WGS sequence"/>
</dbReference>
<dbReference type="EMBL" id="JBIAZM010000014">
    <property type="protein sequence ID" value="MFF5203478.1"/>
    <property type="molecule type" value="Genomic_DNA"/>
</dbReference>
<gene>
    <name evidence="1" type="ORF">ACFY3B_28155</name>
</gene>
<evidence type="ECO:0000313" key="2">
    <source>
        <dbReference type="Proteomes" id="UP001602287"/>
    </source>
</evidence>
<keyword evidence="2" id="KW-1185">Reference proteome</keyword>
<proteinExistence type="predicted"/>
<dbReference type="GeneID" id="95370966"/>
<reference evidence="1 2" key="1">
    <citation type="submission" date="2024-10" db="EMBL/GenBank/DDBJ databases">
        <title>The Natural Products Discovery Center: Release of the First 8490 Sequenced Strains for Exploring Actinobacteria Biosynthetic Diversity.</title>
        <authorList>
            <person name="Kalkreuter E."/>
            <person name="Kautsar S.A."/>
            <person name="Yang D."/>
            <person name="Bader C.D."/>
            <person name="Teijaro C.N."/>
            <person name="Fluegel L."/>
            <person name="Davis C.M."/>
            <person name="Simpson J.R."/>
            <person name="Lauterbach L."/>
            <person name="Steele A.D."/>
            <person name="Gui C."/>
            <person name="Meng S."/>
            <person name="Li G."/>
            <person name="Viehrig K."/>
            <person name="Ye F."/>
            <person name="Su P."/>
            <person name="Kiefer A.F."/>
            <person name="Nichols A."/>
            <person name="Cepeda A.J."/>
            <person name="Yan W."/>
            <person name="Fan B."/>
            <person name="Jiang Y."/>
            <person name="Adhikari A."/>
            <person name="Zheng C.-J."/>
            <person name="Schuster L."/>
            <person name="Cowan T.M."/>
            <person name="Smanski M.J."/>
            <person name="Chevrette M.G."/>
            <person name="De Carvalho L.P.S."/>
            <person name="Shen B."/>
        </authorList>
    </citation>
    <scope>NUCLEOTIDE SEQUENCE [LARGE SCALE GENOMIC DNA]</scope>
    <source>
        <strain evidence="1 2">NPDC000140</strain>
    </source>
</reference>
<sequence length="112" mass="11834">MDDGKLLITRAVDVDPGGGGDDVGVEMGEALRLARSQLWSDRARAGRHLSAVVGRKPVDTVVRSLLLDSANTAVTDATAEELLRRRDAAGLRLIAAAWHVAEPEQGIISPVA</sequence>
<dbReference type="RefSeq" id="WP_357638476.1">
    <property type="nucleotide sequence ID" value="NZ_JBEZFX010000008.1"/>
</dbReference>
<protein>
    <submittedName>
        <fullName evidence="1">Uncharacterized protein</fullName>
    </submittedName>
</protein>